<dbReference type="RefSeq" id="WP_197993083.1">
    <property type="nucleotide sequence ID" value="NZ_CP037422.1"/>
</dbReference>
<dbReference type="InterPro" id="IPR021787">
    <property type="entry name" value="DUF3352"/>
</dbReference>
<dbReference type="Pfam" id="PF11832">
    <property type="entry name" value="DUF3352"/>
    <property type="match status" value="1"/>
</dbReference>
<dbReference type="EMBL" id="CP037422">
    <property type="protein sequence ID" value="QDU11702.1"/>
    <property type="molecule type" value="Genomic_DNA"/>
</dbReference>
<name>A0A517X2I4_9PLAN</name>
<keyword evidence="2" id="KW-1185">Reference proteome</keyword>
<gene>
    <name evidence="1" type="ORF">V202x_51260</name>
</gene>
<evidence type="ECO:0000313" key="1">
    <source>
        <dbReference type="EMBL" id="QDU11702.1"/>
    </source>
</evidence>
<evidence type="ECO:0008006" key="3">
    <source>
        <dbReference type="Google" id="ProtNLM"/>
    </source>
</evidence>
<evidence type="ECO:0000313" key="2">
    <source>
        <dbReference type="Proteomes" id="UP000318384"/>
    </source>
</evidence>
<sequence length="606" mass="67940">MKQLHSFQRNLARHFRILISLAFVFAIYVSISASSVVASAPLSQLVDDKAGIFIEATDLNSHVKQFLASPLVTRFQESHVFQSWLKSPDVKNLKQGLNDIESITQQPLLPLLNKIFGQSVGLAIFNNGPQQNPSFLFLTSVKDPVNVQSLFENWSDKIEVSLTSDSYQNIPYYVASHQTSSAEKSSPQAYYAFLEETLVISENEKVLQSAIDLYVNQNSKKQPLKNQASLFNLKIYQRAQSVLSKNIAGSVFLNPRIWDEHIQTPKNDVERGVFNWWKKTGGFTVGLHLQNTVALEAVILFDSEAINLPLLDILRIPPEISNNFSQIPKNALAVVSGQLNVHLLAQKIIDFYADKHPEKWQKIHAVSIGLLSGLDPVTELSKTLGPNFLFYSIPRDELSFDAIAFDGLVALELSSPDQETNKASKPQYQIALENVVHYLMNSMITDHNAKLKNDTPPSILRIENHDLYEMRWIEGLGLYQPAYGINGQQIVFASSPELIKEFFTLKSEESLAALPLFQTWKETFFQEENQLCFLNITSIRTFIDENSDFLAKQLAKGQGGDLQKGQQKLSGLKSILESFDGIFFAAGLQKSQVRVIIGLGSLDTTN</sequence>
<organism evidence="1 2">
    <name type="scientific">Gimesia aquarii</name>
    <dbReference type="NCBI Taxonomy" id="2527964"/>
    <lineage>
        <taxon>Bacteria</taxon>
        <taxon>Pseudomonadati</taxon>
        <taxon>Planctomycetota</taxon>
        <taxon>Planctomycetia</taxon>
        <taxon>Planctomycetales</taxon>
        <taxon>Planctomycetaceae</taxon>
        <taxon>Gimesia</taxon>
    </lineage>
</organism>
<proteinExistence type="predicted"/>
<dbReference type="Proteomes" id="UP000318384">
    <property type="component" value="Chromosome"/>
</dbReference>
<dbReference type="AlphaFoldDB" id="A0A517X2I4"/>
<reference evidence="1 2" key="1">
    <citation type="submission" date="2019-03" db="EMBL/GenBank/DDBJ databases">
        <title>Deep-cultivation of Planctomycetes and their phenomic and genomic characterization uncovers novel biology.</title>
        <authorList>
            <person name="Wiegand S."/>
            <person name="Jogler M."/>
            <person name="Boedeker C."/>
            <person name="Pinto D."/>
            <person name="Vollmers J."/>
            <person name="Rivas-Marin E."/>
            <person name="Kohn T."/>
            <person name="Peeters S.H."/>
            <person name="Heuer A."/>
            <person name="Rast P."/>
            <person name="Oberbeckmann S."/>
            <person name="Bunk B."/>
            <person name="Jeske O."/>
            <person name="Meyerdierks A."/>
            <person name="Storesund J.E."/>
            <person name="Kallscheuer N."/>
            <person name="Luecker S."/>
            <person name="Lage O.M."/>
            <person name="Pohl T."/>
            <person name="Merkel B.J."/>
            <person name="Hornburger P."/>
            <person name="Mueller R.-W."/>
            <person name="Bruemmer F."/>
            <person name="Labrenz M."/>
            <person name="Spormann A.M."/>
            <person name="Op den Camp H."/>
            <person name="Overmann J."/>
            <person name="Amann R."/>
            <person name="Jetten M.S.M."/>
            <person name="Mascher T."/>
            <person name="Medema M.H."/>
            <person name="Devos D.P."/>
            <person name="Kaster A.-K."/>
            <person name="Ovreas L."/>
            <person name="Rohde M."/>
            <person name="Galperin M.Y."/>
            <person name="Jogler C."/>
        </authorList>
    </citation>
    <scope>NUCLEOTIDE SEQUENCE [LARGE SCALE GENOMIC DNA]</scope>
    <source>
        <strain evidence="1 2">V202</strain>
    </source>
</reference>
<accession>A0A517X2I4</accession>
<protein>
    <recommendedName>
        <fullName evidence="3">DUF3352 domain-containing protein</fullName>
    </recommendedName>
</protein>